<reference evidence="7" key="2">
    <citation type="submission" date="2020-04" db="EMBL/GenBank/DDBJ databases">
        <authorList>
            <consortium name="NCBI Genome Project"/>
        </authorList>
    </citation>
    <scope>NUCLEOTIDE SEQUENCE</scope>
    <source>
        <strain evidence="7">CBS 304.34</strain>
    </source>
</reference>
<gene>
    <name evidence="5 7" type="ORF">BDZ99DRAFT_402674</name>
</gene>
<reference evidence="7" key="3">
    <citation type="submission" date="2025-04" db="UniProtKB">
        <authorList>
            <consortium name="RefSeq"/>
        </authorList>
    </citation>
    <scope>IDENTIFICATION</scope>
    <source>
        <strain evidence="7">CBS 304.34</strain>
    </source>
</reference>
<evidence type="ECO:0000256" key="2">
    <source>
        <dbReference type="ARBA" id="ARBA00022857"/>
    </source>
</evidence>
<dbReference type="InterPro" id="IPR020904">
    <property type="entry name" value="Sc_DH/Rdtase_CS"/>
</dbReference>
<dbReference type="AlphaFoldDB" id="A0A6A6XZH6"/>
<organism evidence="5">
    <name type="scientific">Mytilinidion resinicola</name>
    <dbReference type="NCBI Taxonomy" id="574789"/>
    <lineage>
        <taxon>Eukaryota</taxon>
        <taxon>Fungi</taxon>
        <taxon>Dikarya</taxon>
        <taxon>Ascomycota</taxon>
        <taxon>Pezizomycotina</taxon>
        <taxon>Dothideomycetes</taxon>
        <taxon>Pleosporomycetidae</taxon>
        <taxon>Mytilinidiales</taxon>
        <taxon>Mytilinidiaceae</taxon>
        <taxon>Mytilinidion</taxon>
    </lineage>
</organism>
<evidence type="ECO:0000313" key="5">
    <source>
        <dbReference type="EMBL" id="KAF2801810.1"/>
    </source>
</evidence>
<evidence type="ECO:0000256" key="1">
    <source>
        <dbReference type="ARBA" id="ARBA00006484"/>
    </source>
</evidence>
<feature type="non-terminal residue" evidence="5">
    <location>
        <position position="1"/>
    </location>
</feature>
<keyword evidence="6" id="KW-1185">Reference proteome</keyword>
<dbReference type="SUPFAM" id="SSF51735">
    <property type="entry name" value="NAD(P)-binding Rossmann-fold domains"/>
    <property type="match status" value="1"/>
</dbReference>
<dbReference type="PRINTS" id="PR00080">
    <property type="entry name" value="SDRFAMILY"/>
</dbReference>
<dbReference type="GO" id="GO:0005737">
    <property type="term" value="C:cytoplasm"/>
    <property type="evidence" value="ECO:0007669"/>
    <property type="project" value="TreeGrafter"/>
</dbReference>
<dbReference type="InterPro" id="IPR002347">
    <property type="entry name" value="SDR_fam"/>
</dbReference>
<accession>A0A6A6XZH6</accession>
<dbReference type="OrthoDB" id="37659at2759"/>
<dbReference type="PANTHER" id="PTHR44229:SF4">
    <property type="entry name" value="15-HYDROXYPROSTAGLANDIN DEHYDROGENASE [NAD(+)]"/>
    <property type="match status" value="1"/>
</dbReference>
<protein>
    <submittedName>
        <fullName evidence="5 7">NAD(P)-binding protein</fullName>
    </submittedName>
</protein>
<keyword evidence="3" id="KW-0560">Oxidoreductase</keyword>
<dbReference type="InterPro" id="IPR036291">
    <property type="entry name" value="NAD(P)-bd_dom_sf"/>
</dbReference>
<evidence type="ECO:0000313" key="7">
    <source>
        <dbReference type="RefSeq" id="XP_033568774.1"/>
    </source>
</evidence>
<evidence type="ECO:0000313" key="6">
    <source>
        <dbReference type="Proteomes" id="UP000504636"/>
    </source>
</evidence>
<evidence type="ECO:0000256" key="4">
    <source>
        <dbReference type="RuleBase" id="RU000363"/>
    </source>
</evidence>
<dbReference type="GO" id="GO:0016616">
    <property type="term" value="F:oxidoreductase activity, acting on the CH-OH group of donors, NAD or NADP as acceptor"/>
    <property type="evidence" value="ECO:0007669"/>
    <property type="project" value="TreeGrafter"/>
</dbReference>
<sequence length="248" mass="26948">SGLGLAVAGALHSKGWNLAIADLDSTKGTKLVTDFGPNTIFIKTDVTDYFSQVLAFKKTVQRFSGLDFVFANAGIAGRGGFYDVANEWPPKPPSLLLQDVCLTGVVYSCWLGMHYMRRNAVPGGSIVMTASAASLYPSPDLPLYCSSKHGVLGLMRSMSIPLARENIRVSCILPGAIHTSLHPEAVWAQFGKESFTSIDLIVKTVLELLDDDEAAGKAMEVSAGEVFNRKQPEFCNDMMRTIMTDKEY</sequence>
<dbReference type="PROSITE" id="PS00061">
    <property type="entry name" value="ADH_SHORT"/>
    <property type="match status" value="1"/>
</dbReference>
<dbReference type="Proteomes" id="UP000504636">
    <property type="component" value="Unplaced"/>
</dbReference>
<comment type="similarity">
    <text evidence="1 4">Belongs to the short-chain dehydrogenases/reductases (SDR) family.</text>
</comment>
<name>A0A6A6XZH6_9PEZI</name>
<keyword evidence="2" id="KW-0521">NADP</keyword>
<dbReference type="PANTHER" id="PTHR44229">
    <property type="entry name" value="15-HYDROXYPROSTAGLANDIN DEHYDROGENASE [NAD(+)]"/>
    <property type="match status" value="1"/>
</dbReference>
<proteinExistence type="inferred from homology"/>
<reference evidence="5 7" key="1">
    <citation type="journal article" date="2020" name="Stud. Mycol.">
        <title>101 Dothideomycetes genomes: a test case for predicting lifestyles and emergence of pathogens.</title>
        <authorList>
            <person name="Haridas S."/>
            <person name="Albert R."/>
            <person name="Binder M."/>
            <person name="Bloem J."/>
            <person name="Labutti K."/>
            <person name="Salamov A."/>
            <person name="Andreopoulos B."/>
            <person name="Baker S."/>
            <person name="Barry K."/>
            <person name="Bills G."/>
            <person name="Bluhm B."/>
            <person name="Cannon C."/>
            <person name="Castanera R."/>
            <person name="Culley D."/>
            <person name="Daum C."/>
            <person name="Ezra D."/>
            <person name="Gonzalez J."/>
            <person name="Henrissat B."/>
            <person name="Kuo A."/>
            <person name="Liang C."/>
            <person name="Lipzen A."/>
            <person name="Lutzoni F."/>
            <person name="Magnuson J."/>
            <person name="Mondo S."/>
            <person name="Nolan M."/>
            <person name="Ohm R."/>
            <person name="Pangilinan J."/>
            <person name="Park H.-J."/>
            <person name="Ramirez L."/>
            <person name="Alfaro M."/>
            <person name="Sun H."/>
            <person name="Tritt A."/>
            <person name="Yoshinaga Y."/>
            <person name="Zwiers L.-H."/>
            <person name="Turgeon B."/>
            <person name="Goodwin S."/>
            <person name="Spatafora J."/>
            <person name="Crous P."/>
            <person name="Grigoriev I."/>
        </authorList>
    </citation>
    <scope>NUCLEOTIDE SEQUENCE</scope>
    <source>
        <strain evidence="5 7">CBS 304.34</strain>
    </source>
</reference>
<dbReference type="GeneID" id="54457194"/>
<dbReference type="EMBL" id="MU003727">
    <property type="protein sequence ID" value="KAF2801810.1"/>
    <property type="molecule type" value="Genomic_DNA"/>
</dbReference>
<evidence type="ECO:0000256" key="3">
    <source>
        <dbReference type="ARBA" id="ARBA00023002"/>
    </source>
</evidence>
<dbReference type="RefSeq" id="XP_033568774.1">
    <property type="nucleotide sequence ID" value="XM_033716301.1"/>
</dbReference>
<dbReference type="Pfam" id="PF00106">
    <property type="entry name" value="adh_short"/>
    <property type="match status" value="1"/>
</dbReference>
<dbReference type="Gene3D" id="3.40.50.720">
    <property type="entry name" value="NAD(P)-binding Rossmann-like Domain"/>
    <property type="match status" value="1"/>
</dbReference>
<dbReference type="PRINTS" id="PR00081">
    <property type="entry name" value="GDHRDH"/>
</dbReference>